<dbReference type="RefSeq" id="WP_048640613.1">
    <property type="nucleotide sequence ID" value="NZ_CAXBGM010000039.1"/>
</dbReference>
<dbReference type="InterPro" id="IPR021109">
    <property type="entry name" value="Peptidase_aspartic_dom_sf"/>
</dbReference>
<organism evidence="2 3">
    <name type="scientific">Cyclobacterium amurskyense</name>
    <dbReference type="NCBI Taxonomy" id="320787"/>
    <lineage>
        <taxon>Bacteria</taxon>
        <taxon>Pseudomonadati</taxon>
        <taxon>Bacteroidota</taxon>
        <taxon>Cytophagia</taxon>
        <taxon>Cytophagales</taxon>
        <taxon>Cyclobacteriaceae</taxon>
        <taxon>Cyclobacterium</taxon>
    </lineage>
</organism>
<accession>A0A0H4PAI2</accession>
<dbReference type="STRING" id="320787.CA2015_0682"/>
<proteinExistence type="predicted"/>
<dbReference type="InterPro" id="IPR008503">
    <property type="entry name" value="Asp_endopeptidase"/>
</dbReference>
<evidence type="ECO:0000313" key="3">
    <source>
        <dbReference type="Proteomes" id="UP000036520"/>
    </source>
</evidence>
<protein>
    <submittedName>
        <fullName evidence="2">30S ribosomal protein S6 modification protein RimK</fullName>
    </submittedName>
</protein>
<dbReference type="EMBL" id="CP012040">
    <property type="protein sequence ID" value="AKP50145.1"/>
    <property type="molecule type" value="Genomic_DNA"/>
</dbReference>
<evidence type="ECO:0000313" key="2">
    <source>
        <dbReference type="EMBL" id="AKP50145.1"/>
    </source>
</evidence>
<dbReference type="OrthoDB" id="9782977at2"/>
<dbReference type="Gene3D" id="2.40.70.10">
    <property type="entry name" value="Acid Proteases"/>
    <property type="match status" value="1"/>
</dbReference>
<keyword evidence="3" id="KW-1185">Reference proteome</keyword>
<gene>
    <name evidence="2" type="ORF">CA2015_0682</name>
</gene>
<reference evidence="2 3" key="1">
    <citation type="submission" date="2015-07" db="EMBL/GenBank/DDBJ databases">
        <authorList>
            <person name="Kim K.M."/>
        </authorList>
    </citation>
    <scope>NUCLEOTIDE SEQUENCE [LARGE SCALE GENOMIC DNA]</scope>
    <source>
        <strain evidence="2 3">KCTC 12363</strain>
    </source>
</reference>
<dbReference type="AlphaFoldDB" id="A0A0H4PAI2"/>
<dbReference type="KEGG" id="camu:CA2015_0682"/>
<dbReference type="Proteomes" id="UP000036520">
    <property type="component" value="Chromosome"/>
</dbReference>
<dbReference type="Pfam" id="PF05618">
    <property type="entry name" value="Zn_protease"/>
    <property type="match status" value="1"/>
</dbReference>
<dbReference type="PANTHER" id="PTHR38037:SF2">
    <property type="entry name" value="ATP-DEPENDENT ZINC PROTEASE DOMAIN-CONTAINING PROTEIN-RELATED"/>
    <property type="match status" value="1"/>
</dbReference>
<dbReference type="SUPFAM" id="SSF50630">
    <property type="entry name" value="Acid proteases"/>
    <property type="match status" value="1"/>
</dbReference>
<sequence>MEKIIIGRKETIDLPEWGIKAINAKVDTGAYNCSIHVSSVEEVEVDNKKTLEIILLAPGDKGYTGEKINISNYKVKKVKNSFGHIEKRFLIHTTLTLGNHNCQAAFTLSDRAKMKNAVLIGRKVLKGRFLVDVEKVNRTGQAKK</sequence>
<dbReference type="PANTHER" id="PTHR38037">
    <property type="entry name" value="ZN_PROTEASE DOMAIN-CONTAINING PROTEIN"/>
    <property type="match status" value="1"/>
</dbReference>
<feature type="domain" description="Retropepsin-like aspartic endopeptidase" evidence="1">
    <location>
        <begin position="5"/>
        <end position="135"/>
    </location>
</feature>
<evidence type="ECO:0000259" key="1">
    <source>
        <dbReference type="Pfam" id="PF05618"/>
    </source>
</evidence>
<name>A0A0H4PAI2_9BACT</name>